<dbReference type="AlphaFoldDB" id="A0A516RER4"/>
<feature type="compositionally biased region" description="Gly residues" evidence="1">
    <location>
        <begin position="23"/>
        <end position="40"/>
    </location>
</feature>
<evidence type="ECO:0000313" key="3">
    <source>
        <dbReference type="Proteomes" id="UP000316806"/>
    </source>
</evidence>
<feature type="compositionally biased region" description="Basic residues" evidence="1">
    <location>
        <begin position="79"/>
        <end position="90"/>
    </location>
</feature>
<evidence type="ECO:0000256" key="1">
    <source>
        <dbReference type="SAM" id="MobiDB-lite"/>
    </source>
</evidence>
<sequence>MRALVARQQLGGVHGAEELRPLGVGGRGGQGGGGITGPDGGQRDRRIGGTGQRQRGSRVRVRAVVARRLPAPGGDHRAGAGRKAGRGRGRRGSEDLGHRRGRRHRHLLRLRLGLHRDVADLLAGALEEVLEDRAAAGGDATHHTGAEDRSVHAEAGRELRGQDGGHGTARHLRHAHVEPLLRRVLRRAFRRVLRRPADIRLPTHLRLLPPFSPCRLHYRFAHESRESHEKGTYVRRK</sequence>
<feature type="region of interest" description="Disordered" evidence="1">
    <location>
        <begin position="16"/>
        <end position="100"/>
    </location>
</feature>
<organism evidence="2 3">
    <name type="scientific">Streptomyces spectabilis</name>
    <dbReference type="NCBI Taxonomy" id="68270"/>
    <lineage>
        <taxon>Bacteria</taxon>
        <taxon>Bacillati</taxon>
        <taxon>Actinomycetota</taxon>
        <taxon>Actinomycetes</taxon>
        <taxon>Kitasatosporales</taxon>
        <taxon>Streptomycetaceae</taxon>
        <taxon>Streptomyces</taxon>
    </lineage>
</organism>
<accession>A0A516RER4</accession>
<proteinExistence type="predicted"/>
<dbReference type="EMBL" id="CP040916">
    <property type="protein sequence ID" value="QDQ14135.1"/>
    <property type="molecule type" value="Genomic_DNA"/>
</dbReference>
<protein>
    <submittedName>
        <fullName evidence="2">Uncharacterized protein</fullName>
    </submittedName>
</protein>
<gene>
    <name evidence="2" type="ORF">FH965_29120</name>
</gene>
<reference evidence="2 3" key="1">
    <citation type="journal article" date="2019" name="J. Ind. Microbiol. Biotechnol.">
        <title>The complete genomic sequence of Streptomyces spectabilis NRRL-2792 and identification of secondary metabolite biosynthetic gene clusters.</title>
        <authorList>
            <person name="Sinha A."/>
            <person name="Phillips-Salemka S."/>
            <person name="Niraula T.A."/>
            <person name="Short K.A."/>
            <person name="Niraula N.P."/>
        </authorList>
    </citation>
    <scope>NUCLEOTIDE SEQUENCE [LARGE SCALE GENOMIC DNA]</scope>
    <source>
        <strain evidence="2 3">NRRL 2792</strain>
    </source>
</reference>
<name>A0A516RER4_STRST</name>
<dbReference type="Proteomes" id="UP000316806">
    <property type="component" value="Chromosome"/>
</dbReference>
<feature type="compositionally biased region" description="Low complexity" evidence="1">
    <location>
        <begin position="62"/>
        <end position="73"/>
    </location>
</feature>
<evidence type="ECO:0000313" key="2">
    <source>
        <dbReference type="EMBL" id="QDQ14135.1"/>
    </source>
</evidence>